<feature type="compositionally biased region" description="Basic residues" evidence="1">
    <location>
        <begin position="123"/>
        <end position="135"/>
    </location>
</feature>
<evidence type="ECO:0000313" key="2">
    <source>
        <dbReference type="EMBL" id="TWH10778.1"/>
    </source>
</evidence>
<reference evidence="2 3" key="1">
    <citation type="submission" date="2019-07" db="EMBL/GenBank/DDBJ databases">
        <title>Genome sequencing of lignin-degrading bacterial isolates.</title>
        <authorList>
            <person name="Gladden J."/>
        </authorList>
    </citation>
    <scope>NUCLEOTIDE SEQUENCE [LARGE SCALE GENOMIC DNA]</scope>
    <source>
        <strain evidence="2 3">J45</strain>
    </source>
</reference>
<evidence type="ECO:0000256" key="1">
    <source>
        <dbReference type="SAM" id="MobiDB-lite"/>
    </source>
</evidence>
<dbReference type="EMBL" id="VLJT01000039">
    <property type="protein sequence ID" value="TWH10778.1"/>
    <property type="molecule type" value="Genomic_DNA"/>
</dbReference>
<comment type="caution">
    <text evidence="2">The sequence shown here is derived from an EMBL/GenBank/DDBJ whole genome shotgun (WGS) entry which is preliminary data.</text>
</comment>
<organism evidence="2 3">
    <name type="scientific">Rhodococcus rhodochrous J45</name>
    <dbReference type="NCBI Taxonomy" id="935266"/>
    <lineage>
        <taxon>Bacteria</taxon>
        <taxon>Bacillati</taxon>
        <taxon>Actinomycetota</taxon>
        <taxon>Actinomycetes</taxon>
        <taxon>Mycobacteriales</taxon>
        <taxon>Nocardiaceae</taxon>
        <taxon>Rhodococcus</taxon>
    </lineage>
</organism>
<feature type="region of interest" description="Disordered" evidence="1">
    <location>
        <begin position="112"/>
        <end position="135"/>
    </location>
</feature>
<protein>
    <submittedName>
        <fullName evidence="2">Uncharacterized protein</fullName>
    </submittedName>
</protein>
<accession>A0A562DM77</accession>
<dbReference type="AlphaFoldDB" id="A0A562DM77"/>
<name>A0A562DM77_RHORH</name>
<evidence type="ECO:0000313" key="3">
    <source>
        <dbReference type="Proteomes" id="UP000317573"/>
    </source>
</evidence>
<proteinExistence type="predicted"/>
<gene>
    <name evidence="2" type="ORF">L618_000400002590</name>
</gene>
<dbReference type="Proteomes" id="UP000317573">
    <property type="component" value="Unassembled WGS sequence"/>
</dbReference>
<sequence>MARRRNQRRDRLGRFAGTGTKVANTARGVQSVAKAVTKTGATKAVKGVGNSYVPGSFSKNLVVGEGGEFKGVKVGAEFKTPKGRGVLVKGIVGYHGQPNRRLDITPELNKAQKKLSVHATPNPHRRASAGTKLKR</sequence>